<dbReference type="InterPro" id="IPR023352">
    <property type="entry name" value="MAPEG-like_dom_sf"/>
</dbReference>
<dbReference type="Proteomes" id="UP000242642">
    <property type="component" value="Unassembled WGS sequence"/>
</dbReference>
<comment type="subcellular location">
    <subcellularLocation>
        <location evidence="1">Membrane</location>
    </subcellularLocation>
</comment>
<proteinExistence type="predicted"/>
<keyword evidence="2 5" id="KW-0812">Transmembrane</keyword>
<dbReference type="RefSeq" id="WP_177168676.1">
    <property type="nucleotide sequence ID" value="NZ_FOHV01000035.1"/>
</dbReference>
<evidence type="ECO:0000256" key="1">
    <source>
        <dbReference type="ARBA" id="ARBA00004370"/>
    </source>
</evidence>
<dbReference type="EMBL" id="FOHV01000035">
    <property type="protein sequence ID" value="SET52627.1"/>
    <property type="molecule type" value="Genomic_DNA"/>
</dbReference>
<dbReference type="Pfam" id="PF01124">
    <property type="entry name" value="MAPEG"/>
    <property type="match status" value="1"/>
</dbReference>
<dbReference type="Gene3D" id="1.20.120.550">
    <property type="entry name" value="Membrane associated eicosanoid/glutathione metabolism-like domain"/>
    <property type="match status" value="1"/>
</dbReference>
<feature type="transmembrane region" description="Helical" evidence="5">
    <location>
        <begin position="107"/>
        <end position="126"/>
    </location>
</feature>
<dbReference type="AlphaFoldDB" id="A0A1I0F3M8"/>
<organism evidence="6 7">
    <name type="scientific">Thorsellia anophelis DSM 18579</name>
    <dbReference type="NCBI Taxonomy" id="1123402"/>
    <lineage>
        <taxon>Bacteria</taxon>
        <taxon>Pseudomonadati</taxon>
        <taxon>Pseudomonadota</taxon>
        <taxon>Gammaproteobacteria</taxon>
        <taxon>Enterobacterales</taxon>
        <taxon>Thorselliaceae</taxon>
        <taxon>Thorsellia</taxon>
    </lineage>
</organism>
<evidence type="ECO:0000256" key="4">
    <source>
        <dbReference type="ARBA" id="ARBA00023136"/>
    </source>
</evidence>
<dbReference type="InterPro" id="IPR001129">
    <property type="entry name" value="Membr-assoc_MAPEG"/>
</dbReference>
<evidence type="ECO:0000256" key="5">
    <source>
        <dbReference type="SAM" id="Phobius"/>
    </source>
</evidence>
<keyword evidence="3 5" id="KW-1133">Transmembrane helix</keyword>
<keyword evidence="4 5" id="KW-0472">Membrane</keyword>
<evidence type="ECO:0000313" key="7">
    <source>
        <dbReference type="Proteomes" id="UP000242642"/>
    </source>
</evidence>
<evidence type="ECO:0000256" key="2">
    <source>
        <dbReference type="ARBA" id="ARBA00022692"/>
    </source>
</evidence>
<gene>
    <name evidence="6" type="ORF">SAMN02583745_02632</name>
</gene>
<sequence length="129" mass="14529">MTYIAIAFLIAGGLHILCAGLAKFGQPGFDNHHPRQWMATFTGAKARANAAQSNILESLPFFYAAALFALYMQVEVSNLAYLLWIWLGFRCVYIYAYIKDFALFRTFMWLCALITNGVILFSAQIFPAI</sequence>
<accession>A0A1I0F3M8</accession>
<reference evidence="7" key="1">
    <citation type="submission" date="2016-10" db="EMBL/GenBank/DDBJ databases">
        <authorList>
            <person name="Varghese N."/>
            <person name="Submissions S."/>
        </authorList>
    </citation>
    <scope>NUCLEOTIDE SEQUENCE [LARGE SCALE GENOMIC DNA]</scope>
    <source>
        <strain evidence="7">DSM 18579</strain>
    </source>
</reference>
<dbReference type="STRING" id="1123402.SAMN02583745_02632"/>
<dbReference type="PANTHER" id="PTHR35371">
    <property type="entry name" value="INNER MEMBRANE PROTEIN"/>
    <property type="match status" value="1"/>
</dbReference>
<evidence type="ECO:0000256" key="3">
    <source>
        <dbReference type="ARBA" id="ARBA00022989"/>
    </source>
</evidence>
<feature type="transmembrane region" description="Helical" evidence="5">
    <location>
        <begin position="6"/>
        <end position="25"/>
    </location>
</feature>
<dbReference type="GO" id="GO:0016020">
    <property type="term" value="C:membrane"/>
    <property type="evidence" value="ECO:0007669"/>
    <property type="project" value="UniProtKB-SubCell"/>
</dbReference>
<name>A0A1I0F3M8_9GAMM</name>
<dbReference type="PANTHER" id="PTHR35371:SF1">
    <property type="entry name" value="BLR7753 PROTEIN"/>
    <property type="match status" value="1"/>
</dbReference>
<evidence type="ECO:0000313" key="6">
    <source>
        <dbReference type="EMBL" id="SET52627.1"/>
    </source>
</evidence>
<keyword evidence="7" id="KW-1185">Reference proteome</keyword>
<protein>
    <submittedName>
        <fullName evidence="6">Uncharacterized conserved protein, MAPEG superfamily</fullName>
    </submittedName>
</protein>
<dbReference type="SUPFAM" id="SSF161084">
    <property type="entry name" value="MAPEG domain-like"/>
    <property type="match status" value="1"/>
</dbReference>